<sequence length="205" mass="22985">MCYDQKPSPSRPPTPYDRQVVPTFAGRPLAAFTLPPQQDELWPEGRSTFPGESNTASKSASPPCSALRLSPALTFAFTFLALSYRPRIYCIGLRPYIELQPCIGLRSRIFCIGLQPYIGLRPRIYRIGLWPHFWASATHLASAPLLGFDPAFTSAPSLAFTAFGLQPGIYCFQVLTPRIYYFQAHVKSKIDLDSNSSKRYSEEQI</sequence>
<proteinExistence type="predicted"/>
<accession>A0A218WMP0</accession>
<organism evidence="2 3">
    <name type="scientific">Punica granatum</name>
    <name type="common">Pomegranate</name>
    <dbReference type="NCBI Taxonomy" id="22663"/>
    <lineage>
        <taxon>Eukaryota</taxon>
        <taxon>Viridiplantae</taxon>
        <taxon>Streptophyta</taxon>
        <taxon>Embryophyta</taxon>
        <taxon>Tracheophyta</taxon>
        <taxon>Spermatophyta</taxon>
        <taxon>Magnoliopsida</taxon>
        <taxon>eudicotyledons</taxon>
        <taxon>Gunneridae</taxon>
        <taxon>Pentapetalae</taxon>
        <taxon>rosids</taxon>
        <taxon>malvids</taxon>
        <taxon>Myrtales</taxon>
        <taxon>Lythraceae</taxon>
        <taxon>Punica</taxon>
    </lineage>
</organism>
<evidence type="ECO:0000313" key="3">
    <source>
        <dbReference type="Proteomes" id="UP000197138"/>
    </source>
</evidence>
<dbReference type="AlphaFoldDB" id="A0A218WMP0"/>
<dbReference type="Proteomes" id="UP000197138">
    <property type="component" value="Unassembled WGS sequence"/>
</dbReference>
<gene>
    <name evidence="2" type="ORF">CDL15_Pgr008066</name>
</gene>
<protein>
    <submittedName>
        <fullName evidence="2">Uncharacterized protein</fullName>
    </submittedName>
</protein>
<reference evidence="3" key="1">
    <citation type="journal article" date="2017" name="Plant J.">
        <title>The pomegranate (Punica granatum L.) genome and the genomics of punicalagin biosynthesis.</title>
        <authorList>
            <person name="Qin G."/>
            <person name="Xu C."/>
            <person name="Ming R."/>
            <person name="Tang H."/>
            <person name="Guyot R."/>
            <person name="Kramer E.M."/>
            <person name="Hu Y."/>
            <person name="Yi X."/>
            <person name="Qi Y."/>
            <person name="Xu X."/>
            <person name="Gao Z."/>
            <person name="Pan H."/>
            <person name="Jian J."/>
            <person name="Tian Y."/>
            <person name="Yue Z."/>
            <person name="Xu Y."/>
        </authorList>
    </citation>
    <scope>NUCLEOTIDE SEQUENCE [LARGE SCALE GENOMIC DNA]</scope>
    <source>
        <strain evidence="3">cv. Dabenzi</strain>
    </source>
</reference>
<feature type="region of interest" description="Disordered" evidence="1">
    <location>
        <begin position="34"/>
        <end position="60"/>
    </location>
</feature>
<comment type="caution">
    <text evidence="2">The sequence shown here is derived from an EMBL/GenBank/DDBJ whole genome shotgun (WGS) entry which is preliminary data.</text>
</comment>
<evidence type="ECO:0000256" key="1">
    <source>
        <dbReference type="SAM" id="MobiDB-lite"/>
    </source>
</evidence>
<dbReference type="EMBL" id="MTKT01003944">
    <property type="protein sequence ID" value="OWM73916.1"/>
    <property type="molecule type" value="Genomic_DNA"/>
</dbReference>
<evidence type="ECO:0000313" key="2">
    <source>
        <dbReference type="EMBL" id="OWM73916.1"/>
    </source>
</evidence>
<name>A0A218WMP0_PUNGR</name>
<feature type="compositionally biased region" description="Polar residues" evidence="1">
    <location>
        <begin position="50"/>
        <end position="60"/>
    </location>
</feature>